<feature type="compositionally biased region" description="Acidic residues" evidence="1">
    <location>
        <begin position="181"/>
        <end position="202"/>
    </location>
</feature>
<feature type="compositionally biased region" description="Low complexity" evidence="1">
    <location>
        <begin position="212"/>
        <end position="221"/>
    </location>
</feature>
<comment type="caution">
    <text evidence="2">The sequence shown here is derived from an EMBL/GenBank/DDBJ whole genome shotgun (WGS) entry which is preliminary data.</text>
</comment>
<name>A0ABD5R537_9EURY</name>
<gene>
    <name evidence="2" type="ORF">ACFPM1_15185</name>
</gene>
<dbReference type="Gene3D" id="1.20.1480.30">
    <property type="entry name" value="Designed four-helix bundle protein"/>
    <property type="match status" value="1"/>
</dbReference>
<feature type="compositionally biased region" description="Acidic residues" evidence="1">
    <location>
        <begin position="236"/>
        <end position="247"/>
    </location>
</feature>
<feature type="compositionally biased region" description="Low complexity" evidence="1">
    <location>
        <begin position="271"/>
        <end position="281"/>
    </location>
</feature>
<evidence type="ECO:0000313" key="2">
    <source>
        <dbReference type="EMBL" id="MFC5280093.1"/>
    </source>
</evidence>
<evidence type="ECO:0008006" key="4">
    <source>
        <dbReference type="Google" id="ProtNLM"/>
    </source>
</evidence>
<evidence type="ECO:0000313" key="3">
    <source>
        <dbReference type="Proteomes" id="UP001596118"/>
    </source>
</evidence>
<sequence>MNERTAEATTTVEEDGVRVEKSFTDDAFPVPAVTFDLSSRREDAVRVRVVDRIPEEFPMDRVGFHPDYESENWTAYKDHRVEFERVLEPGESVETVFGIRDDDPDLEGFLRTPVIEHVPVDEEIGDVLGTGETDAVREVLSGDRATLPGMEDAPAESHPTSGEDAEADEDPLLGDPAVETDAADDVASAEDGPESTQDDAADGIETGREPRTVAAETTAAVTRREDASKTKSAEDRETDEDHEDDGVTPEVDTGSDGSGSGADIDPDAGPDVDAVSASSEAGVAAALAEEIRAGAVDEDDMEVLRSELDLGVPRSVDVRINRLQSSVADIEAYADALAEFIDEEGTAREILDGLDARVEDLEATVDDVDTRITAGERAHGELVDDVRTVETTVDEVETSVETVESKTGDLAEIVEDVETDVTTVRGDIDEVETTVEDLDDTVSAVQATTHGLEETVEGIAGDVTALEADLAGLDDALDDVDDDVETLYEEVDDAAAGVERTDGRIDDVEERIGRFDEEFDDLWDDLAEVDSRLTDIEGRLGDDFEDVEAELETIHDHLEELEAFRKRLNEAFGP</sequence>
<protein>
    <recommendedName>
        <fullName evidence="4">t-SNARE coiled-coil homology domain-containing protein</fullName>
    </recommendedName>
</protein>
<dbReference type="Proteomes" id="UP001596118">
    <property type="component" value="Unassembled WGS sequence"/>
</dbReference>
<dbReference type="EMBL" id="JBHSKY010000018">
    <property type="protein sequence ID" value="MFC5280093.1"/>
    <property type="molecule type" value="Genomic_DNA"/>
</dbReference>
<dbReference type="AlphaFoldDB" id="A0ABD5R537"/>
<proteinExistence type="predicted"/>
<reference evidence="2 3" key="1">
    <citation type="journal article" date="2019" name="Int. J. Syst. Evol. Microbiol.">
        <title>The Global Catalogue of Microorganisms (GCM) 10K type strain sequencing project: providing services to taxonomists for standard genome sequencing and annotation.</title>
        <authorList>
            <consortium name="The Broad Institute Genomics Platform"/>
            <consortium name="The Broad Institute Genome Sequencing Center for Infectious Disease"/>
            <person name="Wu L."/>
            <person name="Ma J."/>
        </authorList>
    </citation>
    <scope>NUCLEOTIDE SEQUENCE [LARGE SCALE GENOMIC DNA]</scope>
    <source>
        <strain evidence="2 3">CGMCC 1.12124</strain>
    </source>
</reference>
<feature type="compositionally biased region" description="Basic and acidic residues" evidence="1">
    <location>
        <begin position="222"/>
        <end position="235"/>
    </location>
</feature>
<keyword evidence="3" id="KW-1185">Reference proteome</keyword>
<dbReference type="SUPFAM" id="SSF57997">
    <property type="entry name" value="Tropomyosin"/>
    <property type="match status" value="1"/>
</dbReference>
<organism evidence="2 3">
    <name type="scientific">Halorubrum rubrum</name>
    <dbReference type="NCBI Taxonomy" id="1126240"/>
    <lineage>
        <taxon>Archaea</taxon>
        <taxon>Methanobacteriati</taxon>
        <taxon>Methanobacteriota</taxon>
        <taxon>Stenosarchaea group</taxon>
        <taxon>Halobacteria</taxon>
        <taxon>Halobacteriales</taxon>
        <taxon>Haloferacaceae</taxon>
        <taxon>Halorubrum</taxon>
    </lineage>
</organism>
<evidence type="ECO:0000256" key="1">
    <source>
        <dbReference type="SAM" id="MobiDB-lite"/>
    </source>
</evidence>
<feature type="compositionally biased region" description="Acidic residues" evidence="1">
    <location>
        <begin position="163"/>
        <end position="172"/>
    </location>
</feature>
<feature type="region of interest" description="Disordered" evidence="1">
    <location>
        <begin position="144"/>
        <end position="281"/>
    </location>
</feature>
<dbReference type="Gene3D" id="1.10.287.1490">
    <property type="match status" value="1"/>
</dbReference>
<dbReference type="RefSeq" id="WP_256413088.1">
    <property type="nucleotide sequence ID" value="NZ_JANHDM010000016.1"/>
</dbReference>
<accession>A0ABD5R537</accession>